<name>A0ACB8X7V7_9TELE</name>
<dbReference type="Proteomes" id="UP000831701">
    <property type="component" value="Chromosome 2"/>
</dbReference>
<organism evidence="1 2">
    <name type="scientific">Scortum barcoo</name>
    <name type="common">barcoo grunter</name>
    <dbReference type="NCBI Taxonomy" id="214431"/>
    <lineage>
        <taxon>Eukaryota</taxon>
        <taxon>Metazoa</taxon>
        <taxon>Chordata</taxon>
        <taxon>Craniata</taxon>
        <taxon>Vertebrata</taxon>
        <taxon>Euteleostomi</taxon>
        <taxon>Actinopterygii</taxon>
        <taxon>Neopterygii</taxon>
        <taxon>Teleostei</taxon>
        <taxon>Neoteleostei</taxon>
        <taxon>Acanthomorphata</taxon>
        <taxon>Eupercaria</taxon>
        <taxon>Centrarchiformes</taxon>
        <taxon>Terapontoidei</taxon>
        <taxon>Terapontidae</taxon>
        <taxon>Scortum</taxon>
    </lineage>
</organism>
<protein>
    <submittedName>
        <fullName evidence="1">Uncharacterized protein</fullName>
    </submittedName>
</protein>
<dbReference type="EMBL" id="CM041532">
    <property type="protein sequence ID" value="KAI3376170.1"/>
    <property type="molecule type" value="Genomic_DNA"/>
</dbReference>
<reference evidence="1" key="1">
    <citation type="submission" date="2022-04" db="EMBL/GenBank/DDBJ databases">
        <title>Jade perch genome.</title>
        <authorList>
            <person name="Chao B."/>
        </authorList>
    </citation>
    <scope>NUCLEOTIDE SEQUENCE</scope>
    <source>
        <strain evidence="1">CB-2022</strain>
    </source>
</reference>
<evidence type="ECO:0000313" key="1">
    <source>
        <dbReference type="EMBL" id="KAI3376170.1"/>
    </source>
</evidence>
<proteinExistence type="predicted"/>
<evidence type="ECO:0000313" key="2">
    <source>
        <dbReference type="Proteomes" id="UP000831701"/>
    </source>
</evidence>
<comment type="caution">
    <text evidence="1">The sequence shown here is derived from an EMBL/GenBank/DDBJ whole genome shotgun (WGS) entry which is preliminary data.</text>
</comment>
<accession>A0ACB8X7V7</accession>
<sequence>MSHPLYNPYASGNQSSTQGQYGLFGKSVRERTLGEPLLTLDLGPPSTLLEVLPATPANSGGMLPSLISQPVSYRSEQRRAIMDEDIERSIDMHISRAREEVRLLDKSDASAAGPRIGFPTRIPFVTLRTAELFRITVNIQSGMLPSLCQKQTDLEAMVKTLAPALLAELAKMEVLPISSSLCQREKKILFLHVTKRGQPSSSPSVHSKEGADFQSLLKQSPASRRTKKSGKSRPPTMLRLEGICRSLSHNDVITAVERFGKTKSVVLFRATQEETVSTEPSKPPQKNLATSSVSIPQTTKSTTTTNVPLTPKLPTLKRPVSSGAKTATTGKPTRQKIAAKGSAKSLRTVNKAKILVSKAKNIIDKQKAKTVKPRKLPAKGAVKKINSSGSIAPANQPVDGESKIKDVLDTSETKVQEAVVVLEETAEVDKSVNRTVYEPSKGTMIEVPKAETTEKPKTLADRLAITEVTAKEIVEQTAAKAVGVPSKSTVLENRAGLETSRPIKSETKVKESMVVLEDKAEFDKSANKTVAEPPKGTVIEASKAETALPTQKPKTSADKLAEIEAMAKEEEETTKKACQKNQPCLENFSPDESETKVQESLEVLEETAAVDKSANTTVAESSKGTVIEAPKAETAQKPKTSADRLAEVESVAKENIEEIAPETMSVPSKFTVSENQLGFENFKPNKSETKVQEAVVVWEETAEDDKSASRTAAEPYKGTVIEVPKAETGQKAKTPGDRLAEVESVAKEKVEETAPKPVSVPLKSTVSENQPDVGNSKPYKSETKVVHAVGVLKETADVTDFEHRPQAELDEVPKPLELVEPGAEVSEPMEVGSHAKDPVTAVKTETDVESANDASKVVRIVIATSTGMTVSVRTEPTASGASEEQLAASTLPSTAVTPLTIGEMVEKHLHQNKINLLRLSMCFSSKFFQLGKKLLLITGLPVYSDGRYSEDDVVKLLLPFGFQHKEENLYVVHQARMAFFVMPKVGYVHHIMKISRGVGIIFKGSKLCFHVVNNGITMTPFGFYKSLMKLMNSSTVDDGSRTVFIKSVSPSEARNLRGTLRKIGSVKNYLPLLNKVFIEFESVCDADRLGVWYSLLKRAPCHKVERLKVPTSSSTMQVHSSRICCRTNFIFHAYLCSSSIPRLPHNALPDSKDLADGTTIPQAKHGVPQGSVSPFWLTMTNSPFLFPTISPWFNIPDHLTVKGKGDIEKASRCSSMFSTVMLTGLPVENYKHEDVAKLVWKYFPKQSLQSLYYNVMVLTLQRRFFLLSVLPPFNPRPLCFSLTGLHAVNFLQDHIKYSFSVMGYTLSVHLVLEHMHPESSEEMMYKSLMKWSNAGVSEPESLEERLLSVEISETSLDVITVVLEVVMSIATFDSFLPLANRICIEMADCSGVTQVVEEVQDCLIRLTTPEQNLPELPQIDVNIFNALTAAVRQYRLTQDGKSQSEEKEDQKDFTDDVVLSDAYLFDEQNFNMDDFVTIDEVGDDEEDTSPEPQSSSSSRQSSRAGRSKRQNSDVSSSGKRTSTRSSKDSSKSTKDSSKSSSVLPKKSNDSSEATKSQTKPLSSANVNQDKTKQEEREDDKHAEVEVEEDDIENYQILDSLDDQTDEQMHDGDELTGPKEGQTLQEENYQILDSVDSEGNACPEEDSEMKIGRILFQVLDSVTQDQATTGQEDSRLVQVSDSVDEEVVEDDRPSRGGKGKRGRPKKEVKTTKKGKDVSDRKAEEEATYQILDSVEEETVDDEPPSGCSENTRKEILAGSTKNEEDDEEPLYQIVDSLEDDQEEPTATEVSDRGRKEKNKLNDETCTKDTEKEDTCGSTAVRVSEKVLVKGETLYEIIDDQEKQKSPKKNDRTSALVNLDEVSEAEDYPDDDTTEEEELRKRQAASKERQLAKEREERRTREREERERRSRSSSSRGGGGTRRTKEETVEVDVKELVTLDEREDGKAERSTPETRPPSQDDESGDSLNPETLVTLDEAGGDEEEKPDEERAEKSSRSAKRKQRRQHR</sequence>
<keyword evidence="2" id="KW-1185">Reference proteome</keyword>
<gene>
    <name evidence="1" type="ORF">L3Q82_016703</name>
</gene>